<dbReference type="EMBL" id="JAHUTJ010032131">
    <property type="protein sequence ID" value="MED6276095.1"/>
    <property type="molecule type" value="Genomic_DNA"/>
</dbReference>
<feature type="non-terminal residue" evidence="1">
    <location>
        <position position="1"/>
    </location>
</feature>
<name>A0ABU7DNT3_9TELE</name>
<comment type="caution">
    <text evidence="1">The sequence shown here is derived from an EMBL/GenBank/DDBJ whole genome shotgun (WGS) entry which is preliminary data.</text>
</comment>
<proteinExistence type="predicted"/>
<gene>
    <name evidence="1" type="ORF">CHARACLAT_033566</name>
</gene>
<evidence type="ECO:0000313" key="1">
    <source>
        <dbReference type="EMBL" id="MED6276095.1"/>
    </source>
</evidence>
<reference evidence="1 2" key="1">
    <citation type="submission" date="2021-06" db="EMBL/GenBank/DDBJ databases">
        <authorList>
            <person name="Palmer J.M."/>
        </authorList>
    </citation>
    <scope>NUCLEOTIDE SEQUENCE [LARGE SCALE GENOMIC DNA]</scope>
    <source>
        <strain evidence="1 2">CL_MEX2019</strain>
        <tissue evidence="1">Muscle</tissue>
    </source>
</reference>
<organism evidence="1 2">
    <name type="scientific">Characodon lateralis</name>
    <dbReference type="NCBI Taxonomy" id="208331"/>
    <lineage>
        <taxon>Eukaryota</taxon>
        <taxon>Metazoa</taxon>
        <taxon>Chordata</taxon>
        <taxon>Craniata</taxon>
        <taxon>Vertebrata</taxon>
        <taxon>Euteleostomi</taxon>
        <taxon>Actinopterygii</taxon>
        <taxon>Neopterygii</taxon>
        <taxon>Teleostei</taxon>
        <taxon>Neoteleostei</taxon>
        <taxon>Acanthomorphata</taxon>
        <taxon>Ovalentaria</taxon>
        <taxon>Atherinomorphae</taxon>
        <taxon>Cyprinodontiformes</taxon>
        <taxon>Goodeidae</taxon>
        <taxon>Characodon</taxon>
    </lineage>
</organism>
<keyword evidence="2" id="KW-1185">Reference proteome</keyword>
<evidence type="ECO:0000313" key="2">
    <source>
        <dbReference type="Proteomes" id="UP001352852"/>
    </source>
</evidence>
<accession>A0ABU7DNT3</accession>
<dbReference type="Proteomes" id="UP001352852">
    <property type="component" value="Unassembled WGS sequence"/>
</dbReference>
<sequence length="114" mass="12204">VGGISSPGEVRGDVDALALQAVQSRPSISSHSIHREECVQSSWTSSNPLTTTVSDVGPHRPIQKEAFVGLCWGSCVFLKKSGVKLLNTNSGYSIDDPLLQSQEIVLSPLMVLEK</sequence>
<protein>
    <submittedName>
        <fullName evidence="1">Uncharacterized protein</fullName>
    </submittedName>
</protein>